<dbReference type="Proteomes" id="UP000199153">
    <property type="component" value="Unassembled WGS sequence"/>
</dbReference>
<organism evidence="1 2">
    <name type="scientific">Salegentibacter flavus</name>
    <dbReference type="NCBI Taxonomy" id="287099"/>
    <lineage>
        <taxon>Bacteria</taxon>
        <taxon>Pseudomonadati</taxon>
        <taxon>Bacteroidota</taxon>
        <taxon>Flavobacteriia</taxon>
        <taxon>Flavobacteriales</taxon>
        <taxon>Flavobacteriaceae</taxon>
        <taxon>Salegentibacter</taxon>
    </lineage>
</organism>
<sequence>MMNKINYSFLILLFYTTISMSQSNELSVSPYSYYGLGLTNKLGPGKTNALGKAGIALSSTEEINNLNPASFAAVPLNNFFYDVGLRYQQSYLTKSGETEDKSSGNFSSLAIALPLSEKSGLGISLLPYTNVGYSIYGIEAEIEGTERKFYSTIEGYGGLNDFKVSFGTTLSDKLRIGASGSLLFGTITENERSIIETNATVVREKSNYVGGRIGLGLQYDWSEKLTGGLVINSPSELFGGQVQAYSQVYEGQTLEGSHDLELQSFYLPLEIGIGIETSLSRKMTAYLDYKRNFWTQTDQSDNLGDYVDQNLLGVGLEFSPGGNPLKYFNRVKYRGGFEYDSGNLEIDNEKVQNVAFSLGLGFPINSRRKSMLNLHYSYGKEGQLSTIMIQENYHLLSLNISLQDIWFVKRKFD</sequence>
<dbReference type="SUPFAM" id="SSF56935">
    <property type="entry name" value="Porins"/>
    <property type="match status" value="1"/>
</dbReference>
<gene>
    <name evidence="1" type="ORF">SAMN05660413_03194</name>
</gene>
<accession>A0A1I5D6E7</accession>
<evidence type="ECO:0000313" key="2">
    <source>
        <dbReference type="Proteomes" id="UP000199153"/>
    </source>
</evidence>
<protein>
    <recommendedName>
        <fullName evidence="3">Long-chain fatty acid transport protein</fullName>
    </recommendedName>
</protein>
<dbReference type="EMBL" id="FOVL01000030">
    <property type="protein sequence ID" value="SFN94779.1"/>
    <property type="molecule type" value="Genomic_DNA"/>
</dbReference>
<name>A0A1I5D6E7_9FLAO</name>
<evidence type="ECO:0008006" key="3">
    <source>
        <dbReference type="Google" id="ProtNLM"/>
    </source>
</evidence>
<dbReference type="STRING" id="287099.SAMN05660413_03194"/>
<evidence type="ECO:0000313" key="1">
    <source>
        <dbReference type="EMBL" id="SFN94779.1"/>
    </source>
</evidence>
<reference evidence="1 2" key="1">
    <citation type="submission" date="2016-10" db="EMBL/GenBank/DDBJ databases">
        <authorList>
            <person name="de Groot N.N."/>
        </authorList>
    </citation>
    <scope>NUCLEOTIDE SEQUENCE [LARGE SCALE GENOMIC DNA]</scope>
    <source>
        <strain evidence="1 2">DSM 17794</strain>
    </source>
</reference>
<proteinExistence type="predicted"/>
<keyword evidence="2" id="KW-1185">Reference proteome</keyword>
<dbReference type="Gene3D" id="2.40.160.60">
    <property type="entry name" value="Outer membrane protein transport protein (OMPP1/FadL/TodX)"/>
    <property type="match status" value="1"/>
</dbReference>
<dbReference type="AlphaFoldDB" id="A0A1I5D6E7"/>